<comment type="caution">
    <text evidence="3">The sequence shown here is derived from an EMBL/GenBank/DDBJ whole genome shotgun (WGS) entry which is preliminary data.</text>
</comment>
<name>A0ABU2X8S1_9ACTN</name>
<evidence type="ECO:0000256" key="1">
    <source>
        <dbReference type="SAM" id="MobiDB-lite"/>
    </source>
</evidence>
<keyword evidence="2" id="KW-0732">Signal</keyword>
<dbReference type="PROSITE" id="PS51257">
    <property type="entry name" value="PROKAR_LIPOPROTEIN"/>
    <property type="match status" value="1"/>
</dbReference>
<dbReference type="RefSeq" id="WP_311722239.1">
    <property type="nucleotide sequence ID" value="NZ_JAVRFD010000001.1"/>
</dbReference>
<feature type="signal peptide" evidence="2">
    <location>
        <begin position="1"/>
        <end position="22"/>
    </location>
</feature>
<reference evidence="3" key="1">
    <citation type="submission" date="2024-05" db="EMBL/GenBank/DDBJ databases">
        <title>30 novel species of actinomycetes from the DSMZ collection.</title>
        <authorList>
            <person name="Nouioui I."/>
        </authorList>
    </citation>
    <scope>NUCLEOTIDE SEQUENCE</scope>
    <source>
        <strain evidence="3">DSM 41529</strain>
    </source>
</reference>
<keyword evidence="4" id="KW-1185">Reference proteome</keyword>
<gene>
    <name evidence="3" type="ORF">RND15_04345</name>
</gene>
<sequence length="208" mass="21659">MTMPWRRTLPLLLLPLAVTLSACGEGSVDRSELESRARALGTEPEMVYVTDVPGYTLASQSVGVIGDHGFGGAYTKPGGGTIELRVDEAGNAPVDCAKSGPDQAGGEKRTCERDGESWYRASKSAHEYAREDGGRVIRLSADRKSVTRDTLRRAAESVHQADDGELAEVLPEGAGDGGGQGGTERGDLPKTGDGAPQDPAGMTEGTSG</sequence>
<evidence type="ECO:0000256" key="2">
    <source>
        <dbReference type="SAM" id="SignalP"/>
    </source>
</evidence>
<feature type="chain" id="PRO_5047101063" description="Membrane lipoprotein" evidence="2">
    <location>
        <begin position="23"/>
        <end position="208"/>
    </location>
</feature>
<evidence type="ECO:0000313" key="3">
    <source>
        <dbReference type="EMBL" id="MDT0541950.1"/>
    </source>
</evidence>
<organism evidence="3 4">
    <name type="scientific">Streptomyces lonegramiae</name>
    <dbReference type="NCBI Taxonomy" id="3075524"/>
    <lineage>
        <taxon>Bacteria</taxon>
        <taxon>Bacillati</taxon>
        <taxon>Actinomycetota</taxon>
        <taxon>Actinomycetes</taxon>
        <taxon>Kitasatosporales</taxon>
        <taxon>Streptomycetaceae</taxon>
        <taxon>Streptomyces</taxon>
    </lineage>
</organism>
<feature type="compositionally biased region" description="Gly residues" evidence="1">
    <location>
        <begin position="174"/>
        <end position="183"/>
    </location>
</feature>
<evidence type="ECO:0008006" key="5">
    <source>
        <dbReference type="Google" id="ProtNLM"/>
    </source>
</evidence>
<proteinExistence type="predicted"/>
<evidence type="ECO:0000313" key="4">
    <source>
        <dbReference type="Proteomes" id="UP001180754"/>
    </source>
</evidence>
<dbReference type="EMBL" id="JAVRFD010000001">
    <property type="protein sequence ID" value="MDT0541950.1"/>
    <property type="molecule type" value="Genomic_DNA"/>
</dbReference>
<feature type="region of interest" description="Disordered" evidence="1">
    <location>
        <begin position="154"/>
        <end position="208"/>
    </location>
</feature>
<accession>A0ABU2X8S1</accession>
<protein>
    <recommendedName>
        <fullName evidence="5">Membrane lipoprotein</fullName>
    </recommendedName>
</protein>
<dbReference type="Proteomes" id="UP001180754">
    <property type="component" value="Unassembled WGS sequence"/>
</dbReference>